<evidence type="ECO:0000313" key="3">
    <source>
        <dbReference type="Proteomes" id="UP001238163"/>
    </source>
</evidence>
<keyword evidence="1" id="KW-0472">Membrane</keyword>
<feature type="transmembrane region" description="Helical" evidence="1">
    <location>
        <begin position="232"/>
        <end position="253"/>
    </location>
</feature>
<dbReference type="RefSeq" id="WP_307264309.1">
    <property type="nucleotide sequence ID" value="NZ_JAUSVL010000001.1"/>
</dbReference>
<feature type="transmembrane region" description="Helical" evidence="1">
    <location>
        <begin position="182"/>
        <end position="200"/>
    </location>
</feature>
<dbReference type="PANTHER" id="PTHR35337">
    <property type="entry name" value="SLR1478 PROTEIN"/>
    <property type="match status" value="1"/>
</dbReference>
<feature type="transmembrane region" description="Helical" evidence="1">
    <location>
        <begin position="297"/>
        <end position="319"/>
    </location>
</feature>
<dbReference type="InterPro" id="IPR002798">
    <property type="entry name" value="SpoIIM-like"/>
</dbReference>
<accession>A0AAE4APL8</accession>
<evidence type="ECO:0000313" key="2">
    <source>
        <dbReference type="EMBL" id="MDQ0291474.1"/>
    </source>
</evidence>
<evidence type="ECO:0000256" key="1">
    <source>
        <dbReference type="SAM" id="Phobius"/>
    </source>
</evidence>
<reference evidence="2" key="1">
    <citation type="submission" date="2023-07" db="EMBL/GenBank/DDBJ databases">
        <title>Genomic Encyclopedia of Type Strains, Phase IV (KMG-IV): sequencing the most valuable type-strain genomes for metagenomic binning, comparative biology and taxonomic classification.</title>
        <authorList>
            <person name="Goeker M."/>
        </authorList>
    </citation>
    <scope>NUCLEOTIDE SEQUENCE</scope>
    <source>
        <strain evidence="2">DSM 24202</strain>
    </source>
</reference>
<keyword evidence="1" id="KW-0812">Transmembrane</keyword>
<proteinExistence type="predicted"/>
<comment type="caution">
    <text evidence="2">The sequence shown here is derived from an EMBL/GenBank/DDBJ whole genome shotgun (WGS) entry which is preliminary data.</text>
</comment>
<protein>
    <submittedName>
        <fullName evidence="2">Membrane protein SpoIIM required for sporulation</fullName>
    </submittedName>
</protein>
<name>A0AAE4APL8_9BACT</name>
<sequence>MIIDVDKYIARCRPQWDELSELLERRSRPGEHLSVAEAECLYALYVQASADLSRLRTFAAVPELTRYLEGLISHSYLAIYQLRSRPAFAPWRWFSRHFPGAVRQHFRALALALLFFGLGAVLGGGLLLLLPASKPVLIPFGHLRMDPSERVQQEERRERPLTLPQEGIFASQLMTHNTRVCILSAALGVTFGLGTAIMLLSNGVLLGAVCADYLAAGEGAFLAGWLLPHGSIEIPCVLLAGQAGFVLGAALLGRDSRRHRRLRAALPDFLHIAGGCAVLLIWAGLVEAFFSQHHEPALPYVVKSLFGLAQLLFLMVFLWQRSTPVASLNNTAGADEP</sequence>
<keyword evidence="1" id="KW-1133">Transmembrane helix</keyword>
<gene>
    <name evidence="2" type="ORF">J3R75_003581</name>
</gene>
<keyword evidence="3" id="KW-1185">Reference proteome</keyword>
<feature type="transmembrane region" description="Helical" evidence="1">
    <location>
        <begin position="265"/>
        <end position="285"/>
    </location>
</feature>
<dbReference type="AlphaFoldDB" id="A0AAE4APL8"/>
<dbReference type="EMBL" id="JAUSVL010000001">
    <property type="protein sequence ID" value="MDQ0291474.1"/>
    <property type="molecule type" value="Genomic_DNA"/>
</dbReference>
<organism evidence="2 3">
    <name type="scientific">Oligosphaera ethanolica</name>
    <dbReference type="NCBI Taxonomy" id="760260"/>
    <lineage>
        <taxon>Bacteria</taxon>
        <taxon>Pseudomonadati</taxon>
        <taxon>Lentisphaerota</taxon>
        <taxon>Oligosphaeria</taxon>
        <taxon>Oligosphaerales</taxon>
        <taxon>Oligosphaeraceae</taxon>
        <taxon>Oligosphaera</taxon>
    </lineage>
</organism>
<dbReference type="Proteomes" id="UP001238163">
    <property type="component" value="Unassembled WGS sequence"/>
</dbReference>
<dbReference type="Pfam" id="PF01944">
    <property type="entry name" value="SpoIIM"/>
    <property type="match status" value="1"/>
</dbReference>
<feature type="transmembrane region" description="Helical" evidence="1">
    <location>
        <begin position="108"/>
        <end position="130"/>
    </location>
</feature>
<dbReference type="PANTHER" id="PTHR35337:SF1">
    <property type="entry name" value="SLR1478 PROTEIN"/>
    <property type="match status" value="1"/>
</dbReference>